<evidence type="ECO:0000256" key="5">
    <source>
        <dbReference type="ARBA" id="ARBA00022777"/>
    </source>
</evidence>
<feature type="region of interest" description="Disordered" evidence="8">
    <location>
        <begin position="82"/>
        <end position="166"/>
    </location>
</feature>
<dbReference type="Pfam" id="PF00069">
    <property type="entry name" value="Pkinase"/>
    <property type="match status" value="1"/>
</dbReference>
<accession>A0A2S5BGY5</accession>
<feature type="compositionally biased region" description="Polar residues" evidence="8">
    <location>
        <begin position="21"/>
        <end position="31"/>
    </location>
</feature>
<dbReference type="Proteomes" id="UP000237144">
    <property type="component" value="Unassembled WGS sequence"/>
</dbReference>
<name>A0A2S5BGY5_9BASI</name>
<feature type="region of interest" description="Disordered" evidence="8">
    <location>
        <begin position="1"/>
        <end position="64"/>
    </location>
</feature>
<feature type="region of interest" description="Disordered" evidence="8">
    <location>
        <begin position="356"/>
        <end position="435"/>
    </location>
</feature>
<feature type="region of interest" description="Disordered" evidence="8">
    <location>
        <begin position="1250"/>
        <end position="1285"/>
    </location>
</feature>
<keyword evidence="5" id="KW-0418">Kinase</keyword>
<evidence type="ECO:0000256" key="3">
    <source>
        <dbReference type="ARBA" id="ARBA00022679"/>
    </source>
</evidence>
<dbReference type="PROSITE" id="PS00107">
    <property type="entry name" value="PROTEIN_KINASE_ATP"/>
    <property type="match status" value="1"/>
</dbReference>
<sequence length="1410" mass="157693">MAPRAPPSASQNLLAKANAKAQRNASIQASHAISRRRTTAAGRSLIGLGRGGDGGPVHGAMYDAEDDPDRLYYLQGLGRLDIDEDSGDEDSDALAEGDFGWGYEERGDDDDDEDGDEEGGDHAGKKRPPASGYHRPAVSYNLNPAGYISPASEGTSSGEEEDTPETKARFEWQHMLNNVLSGNVLKSEKTRLSTASLSGTKSLKNGFIDSFSNGRRQRAYAIWLLLRAHVRGRTPDEESRFLEEARSKVDEVIDELAKFRVVNLEQEPNGINLDDAIRQRNAADQVASLLKRVEWCETLWPSRRALVLEKDRLTDDTISRRLDALRTWQQITHRLKVTVGIVQKWTGSDWEKLSQTTTQAADHADGTATESDGGGPDGSDSDGEGTPRASKDRKQSPSSDTRSPGTKSVTAAKGGSLAANGPDGTTPTPSPQPPIDRGFVAVIVREDSLAKTFEKRILTDLYTLVDTAKAAVIEYQPYFTAMNLPGFTDDLFRLAIFPSRLAQEALRTTLDSVANISDPSVVLIDQLTNDLRKGLEVACQIKRQYTELATPDPETGWALQERVDGYEETLLATLRFFFKLLHWKLKSPSKAIYFKETEIVENEWGFLSTVTEEIDGGDLIVGEHFSTLTHRLLVRVMSYFETQLQVLETRDMTAQETSRWFSQTLDNVRARHRKLLRFGRSMLLRFENSAEYTLDHIDLRSFIDGLVESDHFMVYTGVYESEAVYIVADPSLHEQPELVRQILVRCFSNETQGDLLDSLEDLMHYVLLLSPREPFLWTGRVMNLDLGPKVDFDLREKRVRVVSDGPAARLARSKQTFVDLFPAFRRNVIVEQKAHLASVNRETRKIGRAIFRLAETVLGAHERVRAVSQRRPGQGQELLGGYFTFAADLGTRSLRYLEPSLRARFFNQLMHFSIQWIAFICDNCVPTDPRTFRWAVEALEFAMSVTKNDNILKYSDNQFALLRSKVASCMTLLISHFDILGARSSYEAKKEQERIDAARLATKEQLATRLAALRRIRQRADGDSSDEQSSIGSLHLAQEKRIQALQALEESRKSLESGNRMVGRVLDHDIAEDRSLAFLASSSLSNISIRWQQGKFIGGGTFGNVYLAVNLDSGEELAVKEIRFQDLQTAPHLINTIRDEMKVMEMLRHENVVTYYGVEVHRDKIYIFEEYCPGGSLANLLEHGRIEDEIIIQIYALQMLSGLIYLHSQDVVHRDIKPDNILLDGNGTIKYVDFGAAKVLAKNQKTLASRSRMGTRGATKGDGGAPDANSLTGTPMYLSPETVKGERRGKKGAMDVWAVGCVILECATGHRPWSNLDNEWAIMFRIGIAVEHPPLPEPHQLSELGIDFIRQCLTVDPEERPTAEDLMSHPWIVDATMQIQQAYETETPGLGGMPAQPTDAIIPEEEEEEE</sequence>
<dbReference type="PANTHER" id="PTHR48016">
    <property type="entry name" value="MAP KINASE KINASE KINASE SSK2-RELATED-RELATED"/>
    <property type="match status" value="1"/>
</dbReference>
<dbReference type="InterPro" id="IPR050538">
    <property type="entry name" value="MAP_kinase_kinase_kinase"/>
</dbReference>
<feature type="domain" description="Protein kinase" evidence="9">
    <location>
        <begin position="1091"/>
        <end position="1372"/>
    </location>
</feature>
<dbReference type="STRING" id="741276.A0A2S5BGY5"/>
<feature type="compositionally biased region" description="Acidic residues" evidence="8">
    <location>
        <begin position="106"/>
        <end position="119"/>
    </location>
</feature>
<keyword evidence="3" id="KW-0808">Transferase</keyword>
<proteinExistence type="inferred from homology"/>
<protein>
    <recommendedName>
        <fullName evidence="9">Protein kinase domain-containing protein</fullName>
    </recommendedName>
</protein>
<feature type="region of interest" description="Disordered" evidence="8">
    <location>
        <begin position="1386"/>
        <end position="1410"/>
    </location>
</feature>
<comment type="caution">
    <text evidence="10">The sequence shown here is derived from an EMBL/GenBank/DDBJ whole genome shotgun (WGS) entry which is preliminary data.</text>
</comment>
<dbReference type="EMBL" id="PJQD01000008">
    <property type="protein sequence ID" value="POY76032.1"/>
    <property type="molecule type" value="Genomic_DNA"/>
</dbReference>
<dbReference type="InterPro" id="IPR011009">
    <property type="entry name" value="Kinase-like_dom_sf"/>
</dbReference>
<reference evidence="10 11" key="1">
    <citation type="journal article" date="2018" name="Front. Microbiol.">
        <title>Prospects for Fungal Bioremediation of Acidic Radioactive Waste Sites: Characterization and Genome Sequence of Rhodotorula taiwanensis MD1149.</title>
        <authorList>
            <person name="Tkavc R."/>
            <person name="Matrosova V.Y."/>
            <person name="Grichenko O.E."/>
            <person name="Gostincar C."/>
            <person name="Volpe R.P."/>
            <person name="Klimenkova P."/>
            <person name="Gaidamakova E.K."/>
            <person name="Zhou C.E."/>
            <person name="Stewart B.J."/>
            <person name="Lyman M.G."/>
            <person name="Malfatti S.A."/>
            <person name="Rubinfeld B."/>
            <person name="Courtot M."/>
            <person name="Singh J."/>
            <person name="Dalgard C.L."/>
            <person name="Hamilton T."/>
            <person name="Frey K.G."/>
            <person name="Gunde-Cimerman N."/>
            <person name="Dugan L."/>
            <person name="Daly M.J."/>
        </authorList>
    </citation>
    <scope>NUCLEOTIDE SEQUENCE [LARGE SCALE GENOMIC DNA]</scope>
    <source>
        <strain evidence="10 11">MD1149</strain>
    </source>
</reference>
<feature type="compositionally biased region" description="Gly residues" evidence="8">
    <location>
        <begin position="48"/>
        <end position="57"/>
    </location>
</feature>
<dbReference type="PROSITE" id="PS00108">
    <property type="entry name" value="PROTEIN_KINASE_ST"/>
    <property type="match status" value="1"/>
</dbReference>
<keyword evidence="6 7" id="KW-0067">ATP-binding</keyword>
<comment type="similarity">
    <text evidence="1">Belongs to the protein kinase superfamily. STE Ser/Thr protein kinase family. MAP kinase kinase kinase subfamily.</text>
</comment>
<dbReference type="GO" id="GO:0005524">
    <property type="term" value="F:ATP binding"/>
    <property type="evidence" value="ECO:0007669"/>
    <property type="project" value="UniProtKB-UniRule"/>
</dbReference>
<organism evidence="10 11">
    <name type="scientific">Rhodotorula taiwanensis</name>
    <dbReference type="NCBI Taxonomy" id="741276"/>
    <lineage>
        <taxon>Eukaryota</taxon>
        <taxon>Fungi</taxon>
        <taxon>Dikarya</taxon>
        <taxon>Basidiomycota</taxon>
        <taxon>Pucciniomycotina</taxon>
        <taxon>Microbotryomycetes</taxon>
        <taxon>Sporidiobolales</taxon>
        <taxon>Sporidiobolaceae</taxon>
        <taxon>Rhodotorula</taxon>
    </lineage>
</organism>
<dbReference type="PROSITE" id="PS50011">
    <property type="entry name" value="PROTEIN_KINASE_DOM"/>
    <property type="match status" value="1"/>
</dbReference>
<dbReference type="CDD" id="cd06626">
    <property type="entry name" value="STKc_MEKK4"/>
    <property type="match status" value="1"/>
</dbReference>
<keyword evidence="11" id="KW-1185">Reference proteome</keyword>
<feature type="compositionally biased region" description="Polar residues" evidence="8">
    <location>
        <begin position="396"/>
        <end position="409"/>
    </location>
</feature>
<feature type="binding site" evidence="7">
    <location>
        <position position="1120"/>
    </location>
    <ligand>
        <name>ATP</name>
        <dbReference type="ChEBI" id="CHEBI:30616"/>
    </ligand>
</feature>
<dbReference type="OrthoDB" id="1043025at2759"/>
<dbReference type="SMART" id="SM00220">
    <property type="entry name" value="S_TKc"/>
    <property type="match status" value="1"/>
</dbReference>
<gene>
    <name evidence="10" type="ORF">BMF94_0755</name>
</gene>
<evidence type="ECO:0000256" key="6">
    <source>
        <dbReference type="ARBA" id="ARBA00022840"/>
    </source>
</evidence>
<dbReference type="InterPro" id="IPR000719">
    <property type="entry name" value="Prot_kinase_dom"/>
</dbReference>
<feature type="compositionally biased region" description="Acidic residues" evidence="8">
    <location>
        <begin position="82"/>
        <end position="95"/>
    </location>
</feature>
<evidence type="ECO:0000256" key="1">
    <source>
        <dbReference type="ARBA" id="ARBA00006529"/>
    </source>
</evidence>
<dbReference type="GO" id="GO:0004674">
    <property type="term" value="F:protein serine/threonine kinase activity"/>
    <property type="evidence" value="ECO:0007669"/>
    <property type="project" value="UniProtKB-KW"/>
</dbReference>
<evidence type="ECO:0000313" key="10">
    <source>
        <dbReference type="EMBL" id="POY76032.1"/>
    </source>
</evidence>
<evidence type="ECO:0000256" key="8">
    <source>
        <dbReference type="SAM" id="MobiDB-lite"/>
    </source>
</evidence>
<dbReference type="InterPro" id="IPR008271">
    <property type="entry name" value="Ser/Thr_kinase_AS"/>
</dbReference>
<evidence type="ECO:0000259" key="9">
    <source>
        <dbReference type="PROSITE" id="PS50011"/>
    </source>
</evidence>
<keyword evidence="4 7" id="KW-0547">Nucleotide-binding</keyword>
<dbReference type="SUPFAM" id="SSF56112">
    <property type="entry name" value="Protein kinase-like (PK-like)"/>
    <property type="match status" value="1"/>
</dbReference>
<evidence type="ECO:0000256" key="4">
    <source>
        <dbReference type="ARBA" id="ARBA00022741"/>
    </source>
</evidence>
<evidence type="ECO:0000313" key="11">
    <source>
        <dbReference type="Proteomes" id="UP000237144"/>
    </source>
</evidence>
<evidence type="ECO:0000256" key="2">
    <source>
        <dbReference type="ARBA" id="ARBA00022527"/>
    </source>
</evidence>
<evidence type="ECO:0000256" key="7">
    <source>
        <dbReference type="PROSITE-ProRule" id="PRU10141"/>
    </source>
</evidence>
<dbReference type="GO" id="GO:0038066">
    <property type="term" value="P:p38MAPK cascade"/>
    <property type="evidence" value="ECO:0007669"/>
    <property type="project" value="TreeGrafter"/>
</dbReference>
<dbReference type="Gene3D" id="1.10.510.10">
    <property type="entry name" value="Transferase(Phosphotransferase) domain 1"/>
    <property type="match status" value="1"/>
</dbReference>
<dbReference type="PANTHER" id="PTHR48016:SF32">
    <property type="entry name" value="MITOGEN-ACTIVATED PROTEIN KINASE KINASE KINASE 4"/>
    <property type="match status" value="1"/>
</dbReference>
<keyword evidence="2" id="KW-0723">Serine/threonine-protein kinase</keyword>
<dbReference type="InterPro" id="IPR017441">
    <property type="entry name" value="Protein_kinase_ATP_BS"/>
</dbReference>